<comment type="caution">
    <text evidence="2">The sequence shown here is derived from an EMBL/GenBank/DDBJ whole genome shotgun (WGS) entry which is preliminary data.</text>
</comment>
<reference evidence="2" key="1">
    <citation type="journal article" date="2014" name="Front. Microbiol.">
        <title>High frequency of phylogenetically diverse reductive dehalogenase-homologous genes in deep subseafloor sedimentary metagenomes.</title>
        <authorList>
            <person name="Kawai M."/>
            <person name="Futagami T."/>
            <person name="Toyoda A."/>
            <person name="Takaki Y."/>
            <person name="Nishi S."/>
            <person name="Hori S."/>
            <person name="Arai W."/>
            <person name="Tsubouchi T."/>
            <person name="Morono Y."/>
            <person name="Uchiyama I."/>
            <person name="Ito T."/>
            <person name="Fujiyama A."/>
            <person name="Inagaki F."/>
            <person name="Takami H."/>
        </authorList>
    </citation>
    <scope>NUCLEOTIDE SEQUENCE</scope>
    <source>
        <strain evidence="2">Expedition CK06-06</strain>
    </source>
</reference>
<gene>
    <name evidence="2" type="ORF">S03H2_58119</name>
</gene>
<organism evidence="2">
    <name type="scientific">marine sediment metagenome</name>
    <dbReference type="NCBI Taxonomy" id="412755"/>
    <lineage>
        <taxon>unclassified sequences</taxon>
        <taxon>metagenomes</taxon>
        <taxon>ecological metagenomes</taxon>
    </lineage>
</organism>
<protein>
    <submittedName>
        <fullName evidence="2">Uncharacterized protein</fullName>
    </submittedName>
</protein>
<dbReference type="AlphaFoldDB" id="X1IXS0"/>
<evidence type="ECO:0000313" key="2">
    <source>
        <dbReference type="EMBL" id="GAH86492.1"/>
    </source>
</evidence>
<feature type="region of interest" description="Disordered" evidence="1">
    <location>
        <begin position="1"/>
        <end position="45"/>
    </location>
</feature>
<name>X1IXS0_9ZZZZ</name>
<proteinExistence type="predicted"/>
<dbReference type="EMBL" id="BARU01037280">
    <property type="protein sequence ID" value="GAH86492.1"/>
    <property type="molecule type" value="Genomic_DNA"/>
</dbReference>
<feature type="compositionally biased region" description="Basic residues" evidence="1">
    <location>
        <begin position="1"/>
        <end position="10"/>
    </location>
</feature>
<sequence length="45" mass="4992">MTQFLTRKKDKQVYPVGTKSSRDSGNPSYVGVDKSQIDNSTKADL</sequence>
<accession>X1IXS0</accession>
<evidence type="ECO:0000256" key="1">
    <source>
        <dbReference type="SAM" id="MobiDB-lite"/>
    </source>
</evidence>